<reference evidence="6" key="1">
    <citation type="submission" date="2022-10" db="EMBL/GenBank/DDBJ databases">
        <title>Puccinia triticina Genome sequencing and assembly.</title>
        <authorList>
            <person name="Li C."/>
        </authorList>
    </citation>
    <scope>NUCLEOTIDE SEQUENCE</scope>
    <source>
        <strain evidence="6">Pt15</strain>
    </source>
</reference>
<dbReference type="InterPro" id="IPR019775">
    <property type="entry name" value="WD40_repeat_CS"/>
</dbReference>
<dbReference type="SUPFAM" id="SSF50978">
    <property type="entry name" value="WD40 repeat-like"/>
    <property type="match status" value="1"/>
</dbReference>
<evidence type="ECO:0000256" key="2">
    <source>
        <dbReference type="ARBA" id="ARBA00022574"/>
    </source>
</evidence>
<evidence type="ECO:0000256" key="1">
    <source>
        <dbReference type="ARBA" id="ARBA00004123"/>
    </source>
</evidence>
<dbReference type="PANTHER" id="PTHR44040:SF1">
    <property type="entry name" value="RETINOBLASTOMA-BINDING PROTEIN 5"/>
    <property type="match status" value="1"/>
</dbReference>
<keyword evidence="2 5" id="KW-0853">WD repeat</keyword>
<dbReference type="PANTHER" id="PTHR44040">
    <property type="entry name" value="RETINOBLASTOMA-BINDING PROTEIN 5"/>
    <property type="match status" value="1"/>
</dbReference>
<protein>
    <recommendedName>
        <fullName evidence="8">Anaphase-promoting complex subunit 4 WD40 domain-containing protein</fullName>
    </recommendedName>
</protein>
<proteinExistence type="predicted"/>
<evidence type="ECO:0008006" key="8">
    <source>
        <dbReference type="Google" id="ProtNLM"/>
    </source>
</evidence>
<accession>A0ABY7CP72</accession>
<dbReference type="InterPro" id="IPR037850">
    <property type="entry name" value="RBBP5/Swd1"/>
</dbReference>
<gene>
    <name evidence="6" type="ORF">PtA15_7A788</name>
</gene>
<comment type="subcellular location">
    <subcellularLocation>
        <location evidence="1">Nucleus</location>
    </subcellularLocation>
</comment>
<evidence type="ECO:0000313" key="7">
    <source>
        <dbReference type="Proteomes" id="UP001164743"/>
    </source>
</evidence>
<feature type="repeat" description="WD" evidence="5">
    <location>
        <begin position="30"/>
        <end position="71"/>
    </location>
</feature>
<dbReference type="Proteomes" id="UP001164743">
    <property type="component" value="Chromosome 7A"/>
</dbReference>
<sequence length="168" mass="19545">MFCGQYLAIGRLDGCVTIVDFETKRTIKFLMGHVKPITSLDWSRNSRYLLSSSRDWNVIIWDLNSGERKQTVRFDAPVTSAQFHPINRFPENYSSSLFKVKRKRFLWIFALKVEDGNWTRDNLTSLPTQTKTHLPTRARKRTRLPLASVHRVGRDRLLPLLDSIPVVT</sequence>
<evidence type="ECO:0000313" key="6">
    <source>
        <dbReference type="EMBL" id="WAQ87059.1"/>
    </source>
</evidence>
<dbReference type="SMART" id="SM00320">
    <property type="entry name" value="WD40"/>
    <property type="match status" value="1"/>
</dbReference>
<keyword evidence="7" id="KW-1185">Reference proteome</keyword>
<dbReference type="PROSITE" id="PS50294">
    <property type="entry name" value="WD_REPEATS_REGION"/>
    <property type="match status" value="1"/>
</dbReference>
<dbReference type="Gene3D" id="2.130.10.10">
    <property type="entry name" value="YVTN repeat-like/Quinoprotein amine dehydrogenase"/>
    <property type="match status" value="1"/>
</dbReference>
<dbReference type="GeneID" id="77812326"/>
<dbReference type="InterPro" id="IPR036322">
    <property type="entry name" value="WD40_repeat_dom_sf"/>
</dbReference>
<keyword evidence="4" id="KW-0539">Nucleus</keyword>
<dbReference type="InterPro" id="IPR015943">
    <property type="entry name" value="WD40/YVTN_repeat-like_dom_sf"/>
</dbReference>
<name>A0ABY7CP72_9BASI</name>
<organism evidence="6 7">
    <name type="scientific">Puccinia triticina</name>
    <dbReference type="NCBI Taxonomy" id="208348"/>
    <lineage>
        <taxon>Eukaryota</taxon>
        <taxon>Fungi</taxon>
        <taxon>Dikarya</taxon>
        <taxon>Basidiomycota</taxon>
        <taxon>Pucciniomycotina</taxon>
        <taxon>Pucciniomycetes</taxon>
        <taxon>Pucciniales</taxon>
        <taxon>Pucciniaceae</taxon>
        <taxon>Puccinia</taxon>
    </lineage>
</organism>
<evidence type="ECO:0000256" key="3">
    <source>
        <dbReference type="ARBA" id="ARBA00022737"/>
    </source>
</evidence>
<dbReference type="EMBL" id="CP110427">
    <property type="protein sequence ID" value="WAQ87059.1"/>
    <property type="molecule type" value="Genomic_DNA"/>
</dbReference>
<evidence type="ECO:0000256" key="4">
    <source>
        <dbReference type="ARBA" id="ARBA00023242"/>
    </source>
</evidence>
<dbReference type="Pfam" id="PF00400">
    <property type="entry name" value="WD40"/>
    <property type="match status" value="1"/>
</dbReference>
<dbReference type="PROSITE" id="PS50082">
    <property type="entry name" value="WD_REPEATS_2"/>
    <property type="match status" value="1"/>
</dbReference>
<dbReference type="InterPro" id="IPR001680">
    <property type="entry name" value="WD40_rpt"/>
</dbReference>
<keyword evidence="3" id="KW-0677">Repeat</keyword>
<dbReference type="PROSITE" id="PS00678">
    <property type="entry name" value="WD_REPEATS_1"/>
    <property type="match status" value="1"/>
</dbReference>
<evidence type="ECO:0000256" key="5">
    <source>
        <dbReference type="PROSITE-ProRule" id="PRU00221"/>
    </source>
</evidence>
<dbReference type="RefSeq" id="XP_053022614.1">
    <property type="nucleotide sequence ID" value="XM_053171431.1"/>
</dbReference>